<dbReference type="CDD" id="cd21930">
    <property type="entry name" value="IPD_PPP1R12"/>
    <property type="match status" value="1"/>
</dbReference>
<dbReference type="PROSITE" id="PS50297">
    <property type="entry name" value="ANK_REP_REGION"/>
    <property type="match status" value="4"/>
</dbReference>
<feature type="region of interest" description="Disordered" evidence="5">
    <location>
        <begin position="353"/>
        <end position="373"/>
    </location>
</feature>
<feature type="compositionally biased region" description="Polar residues" evidence="5">
    <location>
        <begin position="616"/>
        <end position="633"/>
    </location>
</feature>
<keyword evidence="4" id="KW-0040">ANK repeat</keyword>
<dbReference type="PANTHER" id="PTHR24179">
    <property type="entry name" value="PROTEIN PHOSPHATASE 1 REGULATORY SUBUNIT 12"/>
    <property type="match status" value="1"/>
</dbReference>
<dbReference type="Pfam" id="PF15898">
    <property type="entry name" value="PRKG1_interact"/>
    <property type="match status" value="1"/>
</dbReference>
<evidence type="ECO:0000313" key="7">
    <source>
        <dbReference type="EMBL" id="MFH4974570.1"/>
    </source>
</evidence>
<protein>
    <recommendedName>
        <fullName evidence="6">cGMP-dependent protein kinase interacting domain-containing protein</fullName>
    </recommendedName>
</protein>
<feature type="repeat" description="ANK" evidence="4">
    <location>
        <begin position="258"/>
        <end position="290"/>
    </location>
</feature>
<keyword evidence="1" id="KW-0217">Developmental protein</keyword>
<keyword evidence="2" id="KW-0677">Repeat</keyword>
<reference evidence="7 8" key="1">
    <citation type="submission" date="2024-08" db="EMBL/GenBank/DDBJ databases">
        <title>Gnathostoma spinigerum genome.</title>
        <authorList>
            <person name="Gonzalez-Bertolin B."/>
            <person name="Monzon S."/>
            <person name="Zaballos A."/>
            <person name="Jimenez P."/>
            <person name="Dekumyoy P."/>
            <person name="Varona S."/>
            <person name="Cuesta I."/>
            <person name="Sumanam S."/>
            <person name="Adisakwattana P."/>
            <person name="Gasser R.B."/>
            <person name="Hernandez-Gonzalez A."/>
            <person name="Young N.D."/>
            <person name="Perteguer M.J."/>
        </authorList>
    </citation>
    <scope>NUCLEOTIDE SEQUENCE [LARGE SCALE GENOMIC DNA]</scope>
    <source>
        <strain evidence="7">AL3</strain>
        <tissue evidence="7">Liver</tissue>
    </source>
</reference>
<feature type="compositionally biased region" description="Polar residues" evidence="5">
    <location>
        <begin position="406"/>
        <end position="431"/>
    </location>
</feature>
<dbReference type="PANTHER" id="PTHR24179:SF21">
    <property type="entry name" value="MYOSIN BINDING SUBUNIT, ISOFORM O"/>
    <property type="match status" value="1"/>
</dbReference>
<feature type="region of interest" description="Disordered" evidence="5">
    <location>
        <begin position="905"/>
        <end position="953"/>
    </location>
</feature>
<evidence type="ECO:0000313" key="8">
    <source>
        <dbReference type="Proteomes" id="UP001608902"/>
    </source>
</evidence>
<dbReference type="FunFam" id="1.25.40.20:FF:000876">
    <property type="entry name" value="Protein phosphatase 1 regulatory subunit 12A"/>
    <property type="match status" value="1"/>
</dbReference>
<feature type="compositionally biased region" description="Polar residues" evidence="5">
    <location>
        <begin position="916"/>
        <end position="935"/>
    </location>
</feature>
<dbReference type="InterPro" id="IPR031775">
    <property type="entry name" value="PRKG1_interact"/>
</dbReference>
<dbReference type="InterPro" id="IPR002110">
    <property type="entry name" value="Ankyrin_rpt"/>
</dbReference>
<dbReference type="Gene3D" id="1.25.40.20">
    <property type="entry name" value="Ankyrin repeat-containing domain"/>
    <property type="match status" value="2"/>
</dbReference>
<sequence length="988" mass="107485">MVVEEADSHQALRDAAHLVMLQQNRLLNANLLVAKRKEQLAKWENSEMNHFSAVRKAVKDSKVQFTEADVFLSACLGGDYDEVQFLLDNGADIDTCTVDGLTALHQAVIDGKPDMVQFLCEQGANLNAQDNEGWTPLHAAACCGNVEIVEYLCSRGADLSITTSDKELAVDLTEEDDCRLSLEKEHQRQGIDPDDCRNKEMQLMKNDAEQWIKEGIYPDRPHPRTGAYAIHVAAAKGYIDVLALLIRAGADVSCKDRDGWTPLHAAAHWGERECISLLVESGASLTVLTNNGESVLDVADKEVENYVKTILDNKKKHEEDVDIDMRISEANGLKRAGSTSSILRLSTAEKMKKTKLDEQDENKDLQDAEPHLLVDDKLSSPSVEVSLPIPTTCVEAQLPRPPPRASKNSPTVSERNQLNCASGSFLLSPSMDSEKSAVPVSDGDGKHVTAGPLRPLNGISRAPKEGLISSEENPCPLPAKSADATESTESPATVPLKQTSPECAPTTIQNSTIPRPCSFESTSASVSLPQRPGWLNDGRRVTQKSQESNSSLPSTLSPTPPSVRKPTILQRCSSAFNWMPGFQKSPNPIPSQPVFAKFHSEVRQPAITTTAAAAVPSSSKSPITTTAQNQLTKKSYPPSVIPLHARTSIPTPPTEPNMPKESEAERRTKAKRQRDSRRSTQGVTREQLRAVSAFRRDEHDRFPSSAVSNSSPTPPPEEVRNEKSSRSEISHDGNMVDNSTLAKKQAPAVPPTQTSSSVNIKKRSMGGRTGRRGTGPVSIEDLPAVFSSLSTGKGDEQSPSSSNIERHSTSPVVTATSSGVTHGSEAPATTQIGAAPNRTVPSAQTAVVYSSYVNHTQPMRPTVSSPRVTIADTTSIPFVDDVDYQMLYEKEKEETERLRRKIAEMTSRDSLKMANGSVTASNSGTDRNSPSSPSSRAYGVSSMSDHERRSYDRKIADLDYEIKSLRAENKKLKDENGALIRVISKISK</sequence>
<feature type="region of interest" description="Disordered" evidence="5">
    <location>
        <begin position="610"/>
        <end position="831"/>
    </location>
</feature>
<dbReference type="Pfam" id="PF12796">
    <property type="entry name" value="Ank_2"/>
    <property type="match status" value="2"/>
</dbReference>
<dbReference type="PRINTS" id="PR01415">
    <property type="entry name" value="ANKYRIN"/>
</dbReference>
<feature type="repeat" description="ANK" evidence="4">
    <location>
        <begin position="99"/>
        <end position="131"/>
    </location>
</feature>
<feature type="compositionally biased region" description="Basic and acidic residues" evidence="5">
    <location>
        <begin position="944"/>
        <end position="953"/>
    </location>
</feature>
<dbReference type="SUPFAM" id="SSF48403">
    <property type="entry name" value="Ankyrin repeat"/>
    <property type="match status" value="1"/>
</dbReference>
<proteinExistence type="inferred from homology"/>
<keyword evidence="8" id="KW-1185">Reference proteome</keyword>
<feature type="compositionally biased region" description="Basic and acidic residues" evidence="5">
    <location>
        <begin position="658"/>
        <end position="667"/>
    </location>
</feature>
<feature type="compositionally biased region" description="Basic residues" evidence="5">
    <location>
        <begin position="760"/>
        <end position="771"/>
    </location>
</feature>
<evidence type="ECO:0000259" key="6">
    <source>
        <dbReference type="Pfam" id="PF15898"/>
    </source>
</evidence>
<evidence type="ECO:0000256" key="3">
    <source>
        <dbReference type="ARBA" id="ARBA00038386"/>
    </source>
</evidence>
<feature type="region of interest" description="Disordered" evidence="5">
    <location>
        <begin position="394"/>
        <end position="564"/>
    </location>
</feature>
<dbReference type="InterPro" id="IPR051226">
    <property type="entry name" value="PP1_Regulatory_Subunit"/>
</dbReference>
<dbReference type="Proteomes" id="UP001608902">
    <property type="component" value="Unassembled WGS sequence"/>
</dbReference>
<evidence type="ECO:0000256" key="4">
    <source>
        <dbReference type="PROSITE-ProRule" id="PRU00023"/>
    </source>
</evidence>
<comment type="caution">
    <text evidence="7">The sequence shown here is derived from an EMBL/GenBank/DDBJ whole genome shotgun (WGS) entry which is preliminary data.</text>
</comment>
<feature type="domain" description="cGMP-dependent protein kinase interacting" evidence="6">
    <location>
        <begin position="883"/>
        <end position="988"/>
    </location>
</feature>
<name>A0ABD6E3U3_9BILA</name>
<comment type="similarity">
    <text evidence="3">Belongs to the NRARP family.</text>
</comment>
<gene>
    <name evidence="7" type="ORF">AB6A40_001279</name>
</gene>
<feature type="compositionally biased region" description="Polar residues" evidence="5">
    <location>
        <begin position="484"/>
        <end position="528"/>
    </location>
</feature>
<dbReference type="AlphaFoldDB" id="A0ABD6E3U3"/>
<feature type="compositionally biased region" description="Basic and acidic residues" evidence="5">
    <location>
        <begin position="717"/>
        <end position="731"/>
    </location>
</feature>
<dbReference type="EMBL" id="JBGFUD010000460">
    <property type="protein sequence ID" value="MFH4974570.1"/>
    <property type="molecule type" value="Genomic_DNA"/>
</dbReference>
<dbReference type="InterPro" id="IPR036770">
    <property type="entry name" value="Ankyrin_rpt-contain_sf"/>
</dbReference>
<accession>A0ABD6E3U3</accession>
<feature type="repeat" description="ANK" evidence="4">
    <location>
        <begin position="225"/>
        <end position="257"/>
    </location>
</feature>
<feature type="compositionally biased region" description="Polar residues" evidence="5">
    <location>
        <begin position="787"/>
        <end position="831"/>
    </location>
</feature>
<dbReference type="SMART" id="SM00248">
    <property type="entry name" value="ANK"/>
    <property type="match status" value="5"/>
</dbReference>
<feature type="repeat" description="ANK" evidence="4">
    <location>
        <begin position="132"/>
        <end position="164"/>
    </location>
</feature>
<evidence type="ECO:0000256" key="5">
    <source>
        <dbReference type="SAM" id="MobiDB-lite"/>
    </source>
</evidence>
<evidence type="ECO:0000256" key="2">
    <source>
        <dbReference type="ARBA" id="ARBA00022737"/>
    </source>
</evidence>
<dbReference type="PROSITE" id="PS50088">
    <property type="entry name" value="ANK_REPEAT"/>
    <property type="match status" value="4"/>
</dbReference>
<dbReference type="Gene3D" id="6.10.140.390">
    <property type="match status" value="1"/>
</dbReference>
<evidence type="ECO:0000256" key="1">
    <source>
        <dbReference type="ARBA" id="ARBA00022473"/>
    </source>
</evidence>
<organism evidence="7 8">
    <name type="scientific">Gnathostoma spinigerum</name>
    <dbReference type="NCBI Taxonomy" id="75299"/>
    <lineage>
        <taxon>Eukaryota</taxon>
        <taxon>Metazoa</taxon>
        <taxon>Ecdysozoa</taxon>
        <taxon>Nematoda</taxon>
        <taxon>Chromadorea</taxon>
        <taxon>Rhabditida</taxon>
        <taxon>Spirurina</taxon>
        <taxon>Gnathostomatomorpha</taxon>
        <taxon>Gnathostomatoidea</taxon>
        <taxon>Gnathostomatidae</taxon>
        <taxon>Gnathostoma</taxon>
    </lineage>
</organism>